<feature type="domain" description="Strictosidine synthase conserved region" evidence="5">
    <location>
        <begin position="132"/>
        <end position="175"/>
    </location>
</feature>
<accession>A0A2H5QGH8</accession>
<evidence type="ECO:0000256" key="2">
    <source>
        <dbReference type="ARBA" id="ARBA00009191"/>
    </source>
</evidence>
<dbReference type="GO" id="GO:0012505">
    <property type="term" value="C:endomembrane system"/>
    <property type="evidence" value="ECO:0007669"/>
    <property type="project" value="TreeGrafter"/>
</dbReference>
<dbReference type="PANTHER" id="PTHR10426">
    <property type="entry name" value="STRICTOSIDINE SYNTHASE-RELATED"/>
    <property type="match status" value="1"/>
</dbReference>
<evidence type="ECO:0000256" key="3">
    <source>
        <dbReference type="ARBA" id="ARBA00022554"/>
    </source>
</evidence>
<comment type="caution">
    <text evidence="6">The sequence shown here is derived from an EMBL/GenBank/DDBJ whole genome shotgun (WGS) entry which is preliminary data.</text>
</comment>
<evidence type="ECO:0000256" key="4">
    <source>
        <dbReference type="ARBA" id="ARBA00023180"/>
    </source>
</evidence>
<dbReference type="EMBL" id="BDQV01000368">
    <property type="protein sequence ID" value="GAY63731.1"/>
    <property type="molecule type" value="Genomic_DNA"/>
</dbReference>
<dbReference type="GO" id="GO:0005773">
    <property type="term" value="C:vacuole"/>
    <property type="evidence" value="ECO:0007669"/>
    <property type="project" value="UniProtKB-SubCell"/>
</dbReference>
<comment type="similarity">
    <text evidence="2">Belongs to the strictosidine synthase family.</text>
</comment>
<dbReference type="InterPro" id="IPR011042">
    <property type="entry name" value="6-blade_b-propeller_TolB-like"/>
</dbReference>
<dbReference type="STRING" id="55188.A0A2H5QGH8"/>
<evidence type="ECO:0000313" key="7">
    <source>
        <dbReference type="Proteomes" id="UP000236630"/>
    </source>
</evidence>
<comment type="subcellular location">
    <subcellularLocation>
        <location evidence="1">Vacuole</location>
    </subcellularLocation>
</comment>
<protein>
    <recommendedName>
        <fullName evidence="5">Strictosidine synthase conserved region domain-containing protein</fullName>
    </recommendedName>
</protein>
<dbReference type="PANTHER" id="PTHR10426:SF86">
    <property type="entry name" value="PROTEIN STRICTOSIDINE SYNTHASE-LIKE 10-LIKE"/>
    <property type="match status" value="1"/>
</dbReference>
<keyword evidence="3" id="KW-0926">Vacuole</keyword>
<dbReference type="SUPFAM" id="SSF63829">
    <property type="entry name" value="Calcium-dependent phosphotriesterase"/>
    <property type="match status" value="1"/>
</dbReference>
<keyword evidence="4" id="KW-0325">Glycoprotein</keyword>
<name>A0A2H5QGH8_CITUN</name>
<reference evidence="6 7" key="1">
    <citation type="journal article" date="2017" name="Front. Genet.">
        <title>Draft sequencing of the heterozygous diploid genome of Satsuma (Citrus unshiu Marc.) using a hybrid assembly approach.</title>
        <authorList>
            <person name="Shimizu T."/>
            <person name="Tanizawa Y."/>
            <person name="Mochizuki T."/>
            <person name="Nagasaki H."/>
            <person name="Yoshioka T."/>
            <person name="Toyoda A."/>
            <person name="Fujiyama A."/>
            <person name="Kaminuma E."/>
            <person name="Nakamura Y."/>
        </authorList>
    </citation>
    <scope>NUCLEOTIDE SEQUENCE [LARGE SCALE GENOMIC DNA]</scope>
    <source>
        <strain evidence="7">cv. Miyagawa wase</strain>
    </source>
</reference>
<dbReference type="InterPro" id="IPR018119">
    <property type="entry name" value="Strictosidine_synth_cons-reg"/>
</dbReference>
<proteinExistence type="inferred from homology"/>
<evidence type="ECO:0000259" key="5">
    <source>
        <dbReference type="Pfam" id="PF03088"/>
    </source>
</evidence>
<dbReference type="Proteomes" id="UP000236630">
    <property type="component" value="Unassembled WGS sequence"/>
</dbReference>
<sequence>MMNIVYSLVLFLMIYSSLFDGIQLQLPGGLVLKALLSIVVVKGHMLVFLTKSEVARLQAWMDTVCYYYSLLASEEIMRWLNKSQVGTLMHTLGCRRSGLTGPAQLLASSAEGIPFRFTNALDIDPSTGVTEAGGYLKYDPHSNEVTIIYRGLAFPNGVALIKDKTFLLVAESMYELKIWLYPEDHLRTH</sequence>
<dbReference type="Gene3D" id="2.120.10.30">
    <property type="entry name" value="TolB, C-terminal domain"/>
    <property type="match status" value="1"/>
</dbReference>
<gene>
    <name evidence="6" type="ORF">CUMW_227970</name>
</gene>
<organism evidence="6 7">
    <name type="scientific">Citrus unshiu</name>
    <name type="common">Satsuma mandarin</name>
    <name type="synonym">Citrus nobilis var. unshiu</name>
    <dbReference type="NCBI Taxonomy" id="55188"/>
    <lineage>
        <taxon>Eukaryota</taxon>
        <taxon>Viridiplantae</taxon>
        <taxon>Streptophyta</taxon>
        <taxon>Embryophyta</taxon>
        <taxon>Tracheophyta</taxon>
        <taxon>Spermatophyta</taxon>
        <taxon>Magnoliopsida</taxon>
        <taxon>eudicotyledons</taxon>
        <taxon>Gunneridae</taxon>
        <taxon>Pentapetalae</taxon>
        <taxon>rosids</taxon>
        <taxon>malvids</taxon>
        <taxon>Sapindales</taxon>
        <taxon>Rutaceae</taxon>
        <taxon>Aurantioideae</taxon>
        <taxon>Citrus</taxon>
    </lineage>
</organism>
<evidence type="ECO:0000313" key="6">
    <source>
        <dbReference type="EMBL" id="GAY63731.1"/>
    </source>
</evidence>
<keyword evidence="7" id="KW-1185">Reference proteome</keyword>
<evidence type="ECO:0000256" key="1">
    <source>
        <dbReference type="ARBA" id="ARBA00004116"/>
    </source>
</evidence>
<dbReference type="AlphaFoldDB" id="A0A2H5QGH8"/>
<dbReference type="Pfam" id="PF03088">
    <property type="entry name" value="Str_synth"/>
    <property type="match status" value="1"/>
</dbReference>
<dbReference type="GO" id="GO:0016787">
    <property type="term" value="F:hydrolase activity"/>
    <property type="evidence" value="ECO:0007669"/>
    <property type="project" value="TreeGrafter"/>
</dbReference>